<gene>
    <name evidence="6" type="ORF">DFP98_112149</name>
</gene>
<dbReference type="Proteomes" id="UP000256977">
    <property type="component" value="Unassembled WGS sequence"/>
</dbReference>
<dbReference type="AlphaFoldDB" id="A0A3D9JQP9"/>
<dbReference type="CDD" id="cd00366">
    <property type="entry name" value="ASKHA_NBD_FGGY"/>
    <property type="match status" value="1"/>
</dbReference>
<evidence type="ECO:0000313" key="7">
    <source>
        <dbReference type="Proteomes" id="UP000256977"/>
    </source>
</evidence>
<dbReference type="PANTHER" id="PTHR43095:SF5">
    <property type="entry name" value="XYLULOSE KINASE"/>
    <property type="match status" value="1"/>
</dbReference>
<dbReference type="PIRSF" id="PIRSF000538">
    <property type="entry name" value="GlpK"/>
    <property type="match status" value="1"/>
</dbReference>
<dbReference type="EMBL" id="QRDZ01000012">
    <property type="protein sequence ID" value="RED76431.1"/>
    <property type="molecule type" value="Genomic_DNA"/>
</dbReference>
<dbReference type="PANTHER" id="PTHR43095">
    <property type="entry name" value="SUGAR KINASE"/>
    <property type="match status" value="1"/>
</dbReference>
<dbReference type="Pfam" id="PF00370">
    <property type="entry name" value="FGGY_N"/>
    <property type="match status" value="1"/>
</dbReference>
<evidence type="ECO:0000256" key="1">
    <source>
        <dbReference type="ARBA" id="ARBA00009156"/>
    </source>
</evidence>
<dbReference type="InterPro" id="IPR018484">
    <property type="entry name" value="FGGY_N"/>
</dbReference>
<dbReference type="GO" id="GO:0005975">
    <property type="term" value="P:carbohydrate metabolic process"/>
    <property type="evidence" value="ECO:0007669"/>
    <property type="project" value="InterPro"/>
</dbReference>
<evidence type="ECO:0000313" key="6">
    <source>
        <dbReference type="EMBL" id="RED76431.1"/>
    </source>
</evidence>
<keyword evidence="2" id="KW-0808">Transferase</keyword>
<dbReference type="InterPro" id="IPR050406">
    <property type="entry name" value="FGGY_Carb_Kinase"/>
</dbReference>
<feature type="domain" description="Carbohydrate kinase FGGY N-terminal" evidence="4">
    <location>
        <begin position="3"/>
        <end position="249"/>
    </location>
</feature>
<dbReference type="RefSeq" id="WP_116061718.1">
    <property type="nucleotide sequence ID" value="NZ_QRDZ01000012.1"/>
</dbReference>
<evidence type="ECO:0000256" key="2">
    <source>
        <dbReference type="ARBA" id="ARBA00022679"/>
    </source>
</evidence>
<evidence type="ECO:0000259" key="4">
    <source>
        <dbReference type="Pfam" id="PF00370"/>
    </source>
</evidence>
<evidence type="ECO:0000256" key="3">
    <source>
        <dbReference type="ARBA" id="ARBA00022777"/>
    </source>
</evidence>
<reference evidence="6 7" key="1">
    <citation type="submission" date="2018-07" db="EMBL/GenBank/DDBJ databases">
        <title>Genomic Encyclopedia of Type Strains, Phase III (KMG-III): the genomes of soil and plant-associated and newly described type strains.</title>
        <authorList>
            <person name="Whitman W."/>
        </authorList>
    </citation>
    <scope>NUCLEOTIDE SEQUENCE [LARGE SCALE GENOMIC DNA]</scope>
    <source>
        <strain evidence="6 7">CECT 7287</strain>
    </source>
</reference>
<feature type="domain" description="Carbohydrate kinase FGGY C-terminal" evidence="5">
    <location>
        <begin position="262"/>
        <end position="450"/>
    </location>
</feature>
<dbReference type="Gene3D" id="3.30.420.40">
    <property type="match status" value="2"/>
</dbReference>
<dbReference type="Pfam" id="PF02782">
    <property type="entry name" value="FGGY_C"/>
    <property type="match status" value="1"/>
</dbReference>
<dbReference type="SUPFAM" id="SSF53067">
    <property type="entry name" value="Actin-like ATPase domain"/>
    <property type="match status" value="2"/>
</dbReference>
<keyword evidence="7" id="KW-1185">Reference proteome</keyword>
<name>A0A3D9JQP9_9BACL</name>
<sequence>MPYVIGADIGTQGTKTALLDERGKIVASSFHPSVLYKRAGGHVEQDPEEMFASVVLGIQAVMQQSGVSANRIAAISLDGQMAGIIGIDEDWDPVTPYDSWLDTRCEAYMPMVRSWGEEDIVRITGCPVTYSHGPKILWWRHERPDVYKRIRKFVVPSAYIAGKLAGLRAEQAYIDHTHLHFTGFAHTSEGEWSGELLKAFSIEAEQMPRIVSPWETIGCLTETYARETGLMTGTPIVAGCGDTAAATLGAGIVRPGQLFDVAGTASVLSCCVDAYTPDTAGKTLIYARSVLPGLWTPLAYINGGGQCLSWFRDHWGHPEEGGRLGYADLNSSAEAVAAGCGGLLFVPHFGGRVCPNNPDLRGAWLGMEWAHERGALYRSILESIAYEYHSYLRTLTGLAGEVAYTGVRVVGGGAKSALFNRIKADVLGIPYETLKVKDTALIANAVIAGYGVGLYPDMAAAAERMAIPETAFSPDYSAHLLYAKHAARYRTAIECLTELYRNLK</sequence>
<dbReference type="GO" id="GO:0016301">
    <property type="term" value="F:kinase activity"/>
    <property type="evidence" value="ECO:0007669"/>
    <property type="project" value="UniProtKB-KW"/>
</dbReference>
<keyword evidence="3 6" id="KW-0418">Kinase</keyword>
<dbReference type="InterPro" id="IPR000577">
    <property type="entry name" value="Carb_kinase_FGGY"/>
</dbReference>
<comment type="caution">
    <text evidence="6">The sequence shown here is derived from an EMBL/GenBank/DDBJ whole genome shotgun (WGS) entry which is preliminary data.</text>
</comment>
<proteinExistence type="inferred from homology"/>
<evidence type="ECO:0000259" key="5">
    <source>
        <dbReference type="Pfam" id="PF02782"/>
    </source>
</evidence>
<organism evidence="6 7">
    <name type="scientific">Cohnella phaseoli</name>
    <dbReference type="NCBI Taxonomy" id="456490"/>
    <lineage>
        <taxon>Bacteria</taxon>
        <taxon>Bacillati</taxon>
        <taxon>Bacillota</taxon>
        <taxon>Bacilli</taxon>
        <taxon>Bacillales</taxon>
        <taxon>Paenibacillaceae</taxon>
        <taxon>Cohnella</taxon>
    </lineage>
</organism>
<dbReference type="OrthoDB" id="9805576at2"/>
<dbReference type="InterPro" id="IPR018485">
    <property type="entry name" value="FGGY_C"/>
</dbReference>
<dbReference type="InterPro" id="IPR043129">
    <property type="entry name" value="ATPase_NBD"/>
</dbReference>
<accession>A0A3D9JQP9</accession>
<protein>
    <submittedName>
        <fullName evidence="6">Xylulokinase</fullName>
    </submittedName>
</protein>
<comment type="similarity">
    <text evidence="1">Belongs to the FGGY kinase family.</text>
</comment>